<organism evidence="3 4">
    <name type="scientific">Hoylesella timonensis S9-PR14</name>
    <dbReference type="NCBI Taxonomy" id="1401062"/>
    <lineage>
        <taxon>Bacteria</taxon>
        <taxon>Pseudomonadati</taxon>
        <taxon>Bacteroidota</taxon>
        <taxon>Bacteroidia</taxon>
        <taxon>Bacteroidales</taxon>
        <taxon>Prevotellaceae</taxon>
        <taxon>Hoylesella</taxon>
    </lineage>
</organism>
<dbReference type="AlphaFoldDB" id="A0A098YTQ8"/>
<dbReference type="PANTHER" id="PTHR34580:SF9">
    <property type="entry name" value="SLL5097 PROTEIN"/>
    <property type="match status" value="1"/>
</dbReference>
<evidence type="ECO:0000259" key="2">
    <source>
        <dbReference type="Pfam" id="PF25583"/>
    </source>
</evidence>
<sequence>MPANQFGRYVWLVDTLRRYKHLSYKEINAKWQQSGLSYGEGDELPLRTFHNHRKAIYDIFNIAIELDPDVKGYKYHIENPLELEDDSLRSWLIDSYATLNQIQVDSKLKDRIVFEDIPSGNTWLTTFMQAMRENKVMKITHQGFGKDFPNTFEIEPYCLKVVKRRWYIIANNPYYTALNKKHKEEEGYSPRKEIRTYGLDRIIEAAILDKTFEMKTDFDIKKFYEGCTGIIPSDEPIERVVLKAYDQAPDYLRTLPLHESQKEIETSEESATFSYHVRLTYDFVQLIMQQGDQVEVLEPKKLRDQIRNMANTLLSYYKD</sequence>
<dbReference type="InterPro" id="IPR026881">
    <property type="entry name" value="WYL_dom"/>
</dbReference>
<evidence type="ECO:0000259" key="1">
    <source>
        <dbReference type="Pfam" id="PF13280"/>
    </source>
</evidence>
<accession>A0A098YTQ8</accession>
<dbReference type="PANTHER" id="PTHR34580">
    <property type="match status" value="1"/>
</dbReference>
<gene>
    <name evidence="3" type="ORF">HMPREF9304_02265</name>
</gene>
<dbReference type="InterPro" id="IPR051534">
    <property type="entry name" value="CBASS_pafABC_assoc_protein"/>
</dbReference>
<name>A0A098YTQ8_9BACT</name>
<dbReference type="EMBL" id="JRPQ01000054">
    <property type="protein sequence ID" value="KGI22784.1"/>
    <property type="molecule type" value="Genomic_DNA"/>
</dbReference>
<evidence type="ECO:0000313" key="3">
    <source>
        <dbReference type="EMBL" id="KGI22784.1"/>
    </source>
</evidence>
<protein>
    <submittedName>
        <fullName evidence="3">Transcriptional regulator</fullName>
    </submittedName>
</protein>
<dbReference type="Proteomes" id="UP000029723">
    <property type="component" value="Unassembled WGS sequence"/>
</dbReference>
<dbReference type="Pfam" id="PF25583">
    <property type="entry name" value="WCX"/>
    <property type="match status" value="1"/>
</dbReference>
<feature type="domain" description="WCX" evidence="2">
    <location>
        <begin position="238"/>
        <end position="313"/>
    </location>
</feature>
<feature type="domain" description="WYL" evidence="1">
    <location>
        <begin position="124"/>
        <end position="205"/>
    </location>
</feature>
<dbReference type="RefSeq" id="WP_036926150.1">
    <property type="nucleotide sequence ID" value="NZ_JRPQ01000054.1"/>
</dbReference>
<dbReference type="OrthoDB" id="43316at2"/>
<evidence type="ECO:0000313" key="4">
    <source>
        <dbReference type="Proteomes" id="UP000029723"/>
    </source>
</evidence>
<dbReference type="InterPro" id="IPR057727">
    <property type="entry name" value="WCX_dom"/>
</dbReference>
<dbReference type="Pfam" id="PF13280">
    <property type="entry name" value="WYL"/>
    <property type="match status" value="1"/>
</dbReference>
<comment type="caution">
    <text evidence="3">The sequence shown here is derived from an EMBL/GenBank/DDBJ whole genome shotgun (WGS) entry which is preliminary data.</text>
</comment>
<reference evidence="3 4" key="1">
    <citation type="submission" date="2014-07" db="EMBL/GenBank/DDBJ databases">
        <authorList>
            <person name="McCorrison J."/>
            <person name="Sanka R."/>
            <person name="Torralba M."/>
            <person name="Gillis M."/>
            <person name="Haft D.H."/>
            <person name="Methe B."/>
            <person name="Sutton G."/>
            <person name="Nelson K.E."/>
        </authorList>
    </citation>
    <scope>NUCLEOTIDE SEQUENCE [LARGE SCALE GENOMIC DNA]</scope>
    <source>
        <strain evidence="3 4">S9-PR14</strain>
    </source>
</reference>
<dbReference type="PROSITE" id="PS52050">
    <property type="entry name" value="WYL"/>
    <property type="match status" value="1"/>
</dbReference>
<proteinExistence type="predicted"/>